<dbReference type="Proteomes" id="UP000075621">
    <property type="component" value="Unassembled WGS sequence"/>
</dbReference>
<dbReference type="AlphaFoldDB" id="A0AAD0XEW7"/>
<dbReference type="Pfam" id="PF00440">
    <property type="entry name" value="TetR_N"/>
    <property type="match status" value="1"/>
</dbReference>
<dbReference type="EMBL" id="LVCM01000013">
    <property type="protein sequence ID" value="KYL33894.1"/>
    <property type="molecule type" value="Genomic_DNA"/>
</dbReference>
<keyword evidence="1" id="KW-0805">Transcription regulation</keyword>
<dbReference type="InterPro" id="IPR009057">
    <property type="entry name" value="Homeodomain-like_sf"/>
</dbReference>
<reference evidence="6 9" key="2">
    <citation type="submission" date="2018-10" db="EMBL/GenBank/DDBJ databases">
        <title>Complete Genome Sequence and Transcriptomic Profiles of a Marine Bacterium, Pseudoalteromonas agarivorans Hao 2018.</title>
        <authorList>
            <person name="Hao L."/>
        </authorList>
    </citation>
    <scope>NUCLEOTIDE SEQUENCE [LARGE SCALE GENOMIC DNA]</scope>
    <source>
        <strain evidence="6 9">Hao 2018</strain>
    </source>
</reference>
<dbReference type="Gene3D" id="1.10.10.60">
    <property type="entry name" value="Homeodomain-like"/>
    <property type="match status" value="1"/>
</dbReference>
<dbReference type="PANTHER" id="PTHR47506">
    <property type="entry name" value="TRANSCRIPTIONAL REGULATORY PROTEIN"/>
    <property type="match status" value="1"/>
</dbReference>
<reference evidence="7 8" key="1">
    <citation type="submission" date="2016-03" db="EMBL/GenBank/DDBJ databases">
        <authorList>
            <person name="Zhang H."/>
            <person name="Liu R."/>
            <person name="Wang M."/>
            <person name="Wang H."/>
            <person name="Wang L."/>
            <person name="Song L."/>
        </authorList>
    </citation>
    <scope>NUCLEOTIDE SEQUENCE [LARGE SCALE GENOMIC DNA]</scope>
    <source>
        <strain evidence="7 8">DSM 16098</strain>
    </source>
</reference>
<evidence type="ECO:0000256" key="3">
    <source>
        <dbReference type="ARBA" id="ARBA00023163"/>
    </source>
</evidence>
<accession>A0AAD0XEW7</accession>
<dbReference type="SUPFAM" id="SSF48498">
    <property type="entry name" value="Tetracyclin repressor-like, C-terminal domain"/>
    <property type="match status" value="1"/>
</dbReference>
<evidence type="ECO:0000313" key="8">
    <source>
        <dbReference type="Proteomes" id="UP000075621"/>
    </source>
</evidence>
<evidence type="ECO:0000259" key="4">
    <source>
        <dbReference type="Pfam" id="PF00440"/>
    </source>
</evidence>
<dbReference type="RefSeq" id="WP_054982011.1">
    <property type="nucleotide sequence ID" value="NZ_CP033066.1"/>
</dbReference>
<evidence type="ECO:0000259" key="5">
    <source>
        <dbReference type="Pfam" id="PF16925"/>
    </source>
</evidence>
<organism evidence="6 9">
    <name type="scientific">Pseudoalteromonas agarivorans</name>
    <dbReference type="NCBI Taxonomy" id="176102"/>
    <lineage>
        <taxon>Bacteria</taxon>
        <taxon>Pseudomonadati</taxon>
        <taxon>Pseudomonadota</taxon>
        <taxon>Gammaproteobacteria</taxon>
        <taxon>Alteromonadales</taxon>
        <taxon>Pseudoalteromonadaceae</taxon>
        <taxon>Pseudoalteromonas</taxon>
    </lineage>
</organism>
<sequence>MARTGRPRQFNREDAIKSAMDLFWQKGYESTSLAELRKVLGNISSASFYAAFGSKQALYSECLALYTSTCGETFSELENESVPAKAAIKNMVFKTIHMQTSTKQPSGCMIVLSGLNCGDENKEVEQMALSVRNDIRKALVKCIERGTAQQEWQQEMPVEQFMLILDTFINGLSIQSRDGIAREKLLEACELFLDRW</sequence>
<dbReference type="Proteomes" id="UP000279995">
    <property type="component" value="Chromosome II"/>
</dbReference>
<dbReference type="Gene3D" id="1.10.357.10">
    <property type="entry name" value="Tetracycline Repressor, domain 2"/>
    <property type="match status" value="1"/>
</dbReference>
<feature type="domain" description="Tetracyclin repressor-like C-terminal" evidence="5">
    <location>
        <begin position="88"/>
        <end position="176"/>
    </location>
</feature>
<evidence type="ECO:0000313" key="9">
    <source>
        <dbReference type="Proteomes" id="UP000279995"/>
    </source>
</evidence>
<evidence type="ECO:0000313" key="7">
    <source>
        <dbReference type="EMBL" id="KYL33894.1"/>
    </source>
</evidence>
<evidence type="ECO:0000256" key="2">
    <source>
        <dbReference type="ARBA" id="ARBA00023125"/>
    </source>
</evidence>
<protein>
    <submittedName>
        <fullName evidence="7">TetR family transcriptional regulator</fullName>
    </submittedName>
    <submittedName>
        <fullName evidence="6">TetR/AcrR family transcriptional regulator</fullName>
    </submittedName>
</protein>
<dbReference type="InterPro" id="IPR036271">
    <property type="entry name" value="Tet_transcr_reg_TetR-rel_C_sf"/>
</dbReference>
<gene>
    <name evidence="7" type="ORF">A2I98_12995</name>
    <name evidence="6" type="ORF">D9T18_19395</name>
</gene>
<feature type="domain" description="HTH tetR-type" evidence="4">
    <location>
        <begin position="16"/>
        <end position="62"/>
    </location>
</feature>
<dbReference type="InterPro" id="IPR011075">
    <property type="entry name" value="TetR_C"/>
</dbReference>
<dbReference type="Pfam" id="PF16925">
    <property type="entry name" value="TetR_C_13"/>
    <property type="match status" value="1"/>
</dbReference>
<dbReference type="GO" id="GO:0003677">
    <property type="term" value="F:DNA binding"/>
    <property type="evidence" value="ECO:0007669"/>
    <property type="project" value="UniProtKB-KW"/>
</dbReference>
<evidence type="ECO:0000313" key="6">
    <source>
        <dbReference type="EMBL" id="AYM88839.1"/>
    </source>
</evidence>
<evidence type="ECO:0000256" key="1">
    <source>
        <dbReference type="ARBA" id="ARBA00023015"/>
    </source>
</evidence>
<dbReference type="SUPFAM" id="SSF46689">
    <property type="entry name" value="Homeodomain-like"/>
    <property type="match status" value="1"/>
</dbReference>
<name>A0AAD0XEW7_9GAMM</name>
<keyword evidence="2" id="KW-0238">DNA-binding</keyword>
<keyword evidence="3" id="KW-0804">Transcription</keyword>
<proteinExistence type="predicted"/>
<dbReference type="EMBL" id="CP033066">
    <property type="protein sequence ID" value="AYM88839.1"/>
    <property type="molecule type" value="Genomic_DNA"/>
</dbReference>
<dbReference type="InterPro" id="IPR001647">
    <property type="entry name" value="HTH_TetR"/>
</dbReference>
<dbReference type="PANTHER" id="PTHR47506:SF1">
    <property type="entry name" value="HTH-TYPE TRANSCRIPTIONAL REGULATOR YJDC"/>
    <property type="match status" value="1"/>
</dbReference>